<keyword evidence="2" id="KW-0812">Transmembrane</keyword>
<evidence type="ECO:0000259" key="3">
    <source>
        <dbReference type="SMART" id="SM00331"/>
    </source>
</evidence>
<name>A0A1G9H9W1_9ACTN</name>
<protein>
    <submittedName>
        <fullName evidence="4">Serine phosphatase RsbU, regulator of sigma subunit</fullName>
    </submittedName>
</protein>
<dbReference type="Gene3D" id="3.60.40.10">
    <property type="entry name" value="PPM-type phosphatase domain"/>
    <property type="match status" value="1"/>
</dbReference>
<proteinExistence type="predicted"/>
<organism evidence="4 5">
    <name type="scientific">Glycomyces sambucus</name>
    <dbReference type="NCBI Taxonomy" id="380244"/>
    <lineage>
        <taxon>Bacteria</taxon>
        <taxon>Bacillati</taxon>
        <taxon>Actinomycetota</taxon>
        <taxon>Actinomycetes</taxon>
        <taxon>Glycomycetales</taxon>
        <taxon>Glycomycetaceae</taxon>
        <taxon>Glycomyces</taxon>
    </lineage>
</organism>
<evidence type="ECO:0000313" key="5">
    <source>
        <dbReference type="Proteomes" id="UP000198662"/>
    </source>
</evidence>
<dbReference type="SMART" id="SM00331">
    <property type="entry name" value="PP2C_SIG"/>
    <property type="match status" value="1"/>
</dbReference>
<dbReference type="EMBL" id="FNGF01000003">
    <property type="protein sequence ID" value="SDL09700.1"/>
    <property type="molecule type" value="Genomic_DNA"/>
</dbReference>
<dbReference type="PANTHER" id="PTHR43156">
    <property type="entry name" value="STAGE II SPORULATION PROTEIN E-RELATED"/>
    <property type="match status" value="1"/>
</dbReference>
<dbReference type="InterPro" id="IPR036457">
    <property type="entry name" value="PPM-type-like_dom_sf"/>
</dbReference>
<sequence>MRARAREPGGKEACIHMRTTQRRRPAPALGDLWKGWSAPSVRSAFTAAFAVVVVLVGLRLTVRDDSHAVSWLALPPLAASAFLPWRWVAGVGAASMALAFGYLWMLHDFSMSGVARHGVDFLVVAVAVVIAAAVAVVRERDDDRLRRLAQLASVVQQAILRPIGERLGPFDIAARYVSARSGAEIGGDLYEALDTEYGVRIVIGDVRGKGLDAVRLSSTVLGSFRHVAFERPDQRCMVADLDHAVLRNGGDEDFVTAILLQERGGTLEILNCGHPPPMLVRDGVATYLEPESMAPPLGLGPSAQELTVRLQPGDRIFLYTDGLAEARKDGEFFPIRERAWSLIGHGNTGDGLASLETALRRWVGGPLTDDIALLLLDYRPGAD</sequence>
<evidence type="ECO:0000256" key="1">
    <source>
        <dbReference type="ARBA" id="ARBA00022801"/>
    </source>
</evidence>
<feature type="transmembrane region" description="Helical" evidence="2">
    <location>
        <begin position="83"/>
        <end position="105"/>
    </location>
</feature>
<evidence type="ECO:0000313" key="4">
    <source>
        <dbReference type="EMBL" id="SDL09700.1"/>
    </source>
</evidence>
<dbReference type="PANTHER" id="PTHR43156:SF2">
    <property type="entry name" value="STAGE II SPORULATION PROTEIN E"/>
    <property type="match status" value="1"/>
</dbReference>
<dbReference type="STRING" id="380244.SAMN05216298_2716"/>
<feature type="domain" description="PPM-type phosphatase" evidence="3">
    <location>
        <begin position="167"/>
        <end position="378"/>
    </location>
</feature>
<keyword evidence="5" id="KW-1185">Reference proteome</keyword>
<feature type="transmembrane region" description="Helical" evidence="2">
    <location>
        <begin position="43"/>
        <end position="62"/>
    </location>
</feature>
<accession>A0A1G9H9W1</accession>
<feature type="transmembrane region" description="Helical" evidence="2">
    <location>
        <begin position="117"/>
        <end position="137"/>
    </location>
</feature>
<dbReference type="InterPro" id="IPR001932">
    <property type="entry name" value="PPM-type_phosphatase-like_dom"/>
</dbReference>
<dbReference type="InterPro" id="IPR052016">
    <property type="entry name" value="Bact_Sigma-Reg"/>
</dbReference>
<dbReference type="Proteomes" id="UP000198662">
    <property type="component" value="Unassembled WGS sequence"/>
</dbReference>
<reference evidence="5" key="1">
    <citation type="submission" date="2016-10" db="EMBL/GenBank/DDBJ databases">
        <authorList>
            <person name="Varghese N."/>
            <person name="Submissions S."/>
        </authorList>
    </citation>
    <scope>NUCLEOTIDE SEQUENCE [LARGE SCALE GENOMIC DNA]</scope>
    <source>
        <strain evidence="5">CGMCC 4.3147</strain>
    </source>
</reference>
<dbReference type="SUPFAM" id="SSF81606">
    <property type="entry name" value="PP2C-like"/>
    <property type="match status" value="1"/>
</dbReference>
<keyword evidence="1" id="KW-0378">Hydrolase</keyword>
<keyword evidence="2" id="KW-0472">Membrane</keyword>
<dbReference type="AlphaFoldDB" id="A0A1G9H9W1"/>
<keyword evidence="2" id="KW-1133">Transmembrane helix</keyword>
<dbReference type="GO" id="GO:0016791">
    <property type="term" value="F:phosphatase activity"/>
    <property type="evidence" value="ECO:0007669"/>
    <property type="project" value="TreeGrafter"/>
</dbReference>
<evidence type="ECO:0000256" key="2">
    <source>
        <dbReference type="SAM" id="Phobius"/>
    </source>
</evidence>
<dbReference type="Pfam" id="PF07228">
    <property type="entry name" value="SpoIIE"/>
    <property type="match status" value="1"/>
</dbReference>
<gene>
    <name evidence="4" type="ORF">SAMN05216298_2716</name>
</gene>